<dbReference type="CDD" id="cd12148">
    <property type="entry name" value="fungal_TF_MHR"/>
    <property type="match status" value="1"/>
</dbReference>
<dbReference type="GO" id="GO:0006351">
    <property type="term" value="P:DNA-templated transcription"/>
    <property type="evidence" value="ECO:0007669"/>
    <property type="project" value="InterPro"/>
</dbReference>
<name>A0A1Y2AFY5_9TREE</name>
<dbReference type="Pfam" id="PF04082">
    <property type="entry name" value="Fungal_trans"/>
    <property type="match status" value="1"/>
</dbReference>
<dbReference type="GO" id="GO:0005634">
    <property type="term" value="C:nucleus"/>
    <property type="evidence" value="ECO:0007669"/>
    <property type="project" value="TreeGrafter"/>
</dbReference>
<dbReference type="GO" id="GO:0001080">
    <property type="term" value="P:nitrogen catabolite activation of transcription from RNA polymerase II promoter"/>
    <property type="evidence" value="ECO:0007669"/>
    <property type="project" value="TreeGrafter"/>
</dbReference>
<dbReference type="AlphaFoldDB" id="A0A1Y2AFY5"/>
<reference evidence="3 4" key="1">
    <citation type="submission" date="2016-07" db="EMBL/GenBank/DDBJ databases">
        <title>Pervasive Adenine N6-methylation of Active Genes in Fungi.</title>
        <authorList>
            <consortium name="DOE Joint Genome Institute"/>
            <person name="Mondo S.J."/>
            <person name="Dannebaum R.O."/>
            <person name="Kuo R.C."/>
            <person name="Labutti K."/>
            <person name="Haridas S."/>
            <person name="Kuo A."/>
            <person name="Salamov A."/>
            <person name="Ahrendt S.R."/>
            <person name="Lipzen A."/>
            <person name="Sullivan W."/>
            <person name="Andreopoulos W.B."/>
            <person name="Clum A."/>
            <person name="Lindquist E."/>
            <person name="Daum C."/>
            <person name="Ramamoorthy G.K."/>
            <person name="Gryganskyi A."/>
            <person name="Culley D."/>
            <person name="Magnuson J.K."/>
            <person name="James T.Y."/>
            <person name="O'Malley M.A."/>
            <person name="Stajich J.E."/>
            <person name="Spatafora J.W."/>
            <person name="Visel A."/>
            <person name="Grigoriev I.V."/>
        </authorList>
    </citation>
    <scope>NUCLEOTIDE SEQUENCE [LARGE SCALE GENOMIC DNA]</scope>
    <source>
        <strain evidence="3 4">68-887.2</strain>
    </source>
</reference>
<accession>A0A1Y2AFY5</accession>
<dbReference type="EMBL" id="MCFC01000109">
    <property type="protein sequence ID" value="ORY21528.1"/>
    <property type="molecule type" value="Genomic_DNA"/>
</dbReference>
<dbReference type="Proteomes" id="UP000193986">
    <property type="component" value="Unassembled WGS sequence"/>
</dbReference>
<proteinExistence type="predicted"/>
<dbReference type="PANTHER" id="PTHR31668:SF10">
    <property type="entry name" value="ZN(II)2CYS6 TRANSCRIPTION FACTOR (EUROFUNG)"/>
    <property type="match status" value="1"/>
</dbReference>
<comment type="caution">
    <text evidence="3">The sequence shown here is derived from an EMBL/GenBank/DDBJ whole genome shotgun (WGS) entry which is preliminary data.</text>
</comment>
<dbReference type="InterPro" id="IPR050797">
    <property type="entry name" value="Carb_Metab_Trans_Reg"/>
</dbReference>
<dbReference type="OrthoDB" id="2123952at2759"/>
<dbReference type="InParanoid" id="A0A1Y2AFY5"/>
<keyword evidence="4" id="KW-1185">Reference proteome</keyword>
<gene>
    <name evidence="3" type="ORF">BCR39DRAFT_474393</name>
</gene>
<keyword evidence="1" id="KW-0539">Nucleus</keyword>
<evidence type="ECO:0000313" key="3">
    <source>
        <dbReference type="EMBL" id="ORY21528.1"/>
    </source>
</evidence>
<evidence type="ECO:0000313" key="4">
    <source>
        <dbReference type="Proteomes" id="UP000193986"/>
    </source>
</evidence>
<dbReference type="GO" id="GO:0003677">
    <property type="term" value="F:DNA binding"/>
    <property type="evidence" value="ECO:0007669"/>
    <property type="project" value="InterPro"/>
</dbReference>
<dbReference type="SMART" id="SM00906">
    <property type="entry name" value="Fungal_trans"/>
    <property type="match status" value="1"/>
</dbReference>
<evidence type="ECO:0000259" key="2">
    <source>
        <dbReference type="SMART" id="SM00906"/>
    </source>
</evidence>
<feature type="domain" description="Xylanolytic transcriptional activator regulatory" evidence="2">
    <location>
        <begin position="199"/>
        <end position="272"/>
    </location>
</feature>
<dbReference type="FunCoup" id="A0A1Y2AFY5">
    <property type="interactions" value="146"/>
</dbReference>
<evidence type="ECO:0000256" key="1">
    <source>
        <dbReference type="ARBA" id="ARBA00023242"/>
    </source>
</evidence>
<dbReference type="PANTHER" id="PTHR31668">
    <property type="entry name" value="GLUCOSE TRANSPORT TRANSCRIPTION REGULATOR RGT1-RELATED-RELATED"/>
    <property type="match status" value="1"/>
</dbReference>
<dbReference type="STRING" id="71784.A0A1Y2AFY5"/>
<dbReference type="InterPro" id="IPR007219">
    <property type="entry name" value="XnlR_reg_dom"/>
</dbReference>
<sequence length="489" mass="53711">MQKIAHPPSLDLEGGDENESHYLGSGVFSGLTLREISANSGTSSGTNFQFRQVSFDPRQPAYFVKSKSFMYGRGPTTGKTAFEAVCRESVVAGSDIPTKALSILQRTVLPALPFINATRLETACLGVGDCGPIPYALLAGIIAHSSPYITEMRAIHKTVWSHALLALEDEYRQPRLQTLQLALLAFSARPIYTENAGQSDIGLARAIGAAHLLGLHMEPSNWDLPLWEKSVRKRIWWTLLIHDKWRAVMYGRPSNLHRLYHNVVLPTVTDGDWGKYASPAVQLSLETFVATCRLTLIIELMVETMGELSDWQNSIVVRSAVGSCMRTVNFVLALSGADRESFWMPYSSLHISNSACLLVRIAIQSKSTDADLVAESIRSVILVTEGLLSMYQESAWDVAESALKWMTAILSAACHQLPELKESARAVARALDIPMNSDDISVEEAFSSSDLNFDPMAWLGNDVSWLSADIFNGIPGPESSIEGMQAPMF</sequence>
<protein>
    <recommendedName>
        <fullName evidence="2">Xylanolytic transcriptional activator regulatory domain-containing protein</fullName>
    </recommendedName>
</protein>
<dbReference type="GO" id="GO:0008270">
    <property type="term" value="F:zinc ion binding"/>
    <property type="evidence" value="ECO:0007669"/>
    <property type="project" value="InterPro"/>
</dbReference>
<organism evidence="3 4">
    <name type="scientific">Naematelia encephala</name>
    <dbReference type="NCBI Taxonomy" id="71784"/>
    <lineage>
        <taxon>Eukaryota</taxon>
        <taxon>Fungi</taxon>
        <taxon>Dikarya</taxon>
        <taxon>Basidiomycota</taxon>
        <taxon>Agaricomycotina</taxon>
        <taxon>Tremellomycetes</taxon>
        <taxon>Tremellales</taxon>
        <taxon>Naemateliaceae</taxon>
        <taxon>Naematelia</taxon>
    </lineage>
</organism>